<dbReference type="InterPro" id="IPR050600">
    <property type="entry name" value="SETD3_SETD6_MTase"/>
</dbReference>
<evidence type="ECO:0000256" key="1">
    <source>
        <dbReference type="SAM" id="MobiDB-lite"/>
    </source>
</evidence>
<feature type="chain" id="PRO_5012801754" description="SET domain-containing protein" evidence="2">
    <location>
        <begin position="24"/>
        <end position="1118"/>
    </location>
</feature>
<evidence type="ECO:0000313" key="5">
    <source>
        <dbReference type="Proteomes" id="UP000195521"/>
    </source>
</evidence>
<dbReference type="GO" id="GO:0016279">
    <property type="term" value="F:protein-lysine N-methyltransferase activity"/>
    <property type="evidence" value="ECO:0007669"/>
    <property type="project" value="TreeGrafter"/>
</dbReference>
<gene>
    <name evidence="4" type="ORF">PGO_140480</name>
</gene>
<feature type="domain" description="SET" evidence="3">
    <location>
        <begin position="551"/>
        <end position="841"/>
    </location>
</feature>
<evidence type="ECO:0000256" key="2">
    <source>
        <dbReference type="SAM" id="SignalP"/>
    </source>
</evidence>
<feature type="compositionally biased region" description="Polar residues" evidence="1">
    <location>
        <begin position="642"/>
        <end position="676"/>
    </location>
</feature>
<sequence length="1118" mass="133127">MNNILESWLKWAFLLISILPIKSTKILHNKRKKNLFPSFTQNGWSRRERDNNLSSHKLIQSCKSVFHPFKKKNSSLKLSKQDKISKENISLNYLNKLMENILHKKYEYKNNLITPIFTIYNLTNYFKHKSLSLENIEFTEQNRNDYTYEKNRIHDFIVEHNLHASKNGQQFEKSDTNVQSNKQQCNGSIKKKNAYCCDDNMNDSHFEDKILCITAKKKIQKSDIICNIPSSYIINFNHIVKQIQKYVDFFSNTYNVNYLKYIFKNNMEEEIKKIDSFTILMYDIYKRHVHFLVFMKSPHIYLKYWDVKLTLIIAYIYFISKYINVLLYAYNFNNTCFVLLNNYFMKQGKIYHTSSENVSQKKEQNIYCINKNPVCNIDEEENVLKVAYTHIRQIHSMLNEKTNDTLKEKTNFFFYKNYEHYVYYITNKIKLSHLPLHFSDSSFFLFNNISMKNIIYFRRQMLHEIINFYKSEDNENSNFLFIDKNVIHRILFTNNEYYGPIEKLLIDNKNSFGEGKPQCSPHILDIHMGDVNRLYHYILLSSEKKSNENQNGVCFHESGSEINKSYGSKNGGNTFSSLIEILDYTIRSIAYNESLFESFDEFFNYNFLMHIYSYVSSHVIKLKSDITVNKEQMDKERRKGENSPQNGTQNSPQNGTQNSPQNGTQNSPQNGTQNGPKNDDCELKDNILSSNIKMENIEKVVEEFSVKECTKHDFNEYEKNEKDENTYMCLIPIIDICNHSNFSVNSIIKKEMRKYAEDKIFFENNLKSFFHSEKRHIKKNEVNDISKDNLPEYMSKKTSYQKEEQMNNNVKDAELIENLDNVQLISSKDIEKDEEITISYGNLSNDLLLLEYGFVDKKGTKVYFYFDIKIVREIIIQILGFDKLPLIMLESLPQVKVNLFKILNVVPNSDNVYERFALNMESAKITRKKKEILNDYLRKNKYFNEYNIFTMKDRINKFYIEEKLQHHHRKNYFYIGSESIVDPVLLATIRIIIYDDLNELTKIKVTDLLKWEYYISPISEAVVLQVLIKLIDEIIYEQFYHMDYEEILKQGKVQYSDLKFLQNKFLQKNLFDSEKFINIYRSNNFKIVIYNVMRLKELQSAKQKLTEKLKHMKTLIRD</sequence>
<dbReference type="AlphaFoldDB" id="A0A1Y1JTM3"/>
<proteinExistence type="predicted"/>
<keyword evidence="2" id="KW-0732">Signal</keyword>
<dbReference type="Gene3D" id="3.90.1410.10">
    <property type="entry name" value="set domain protein methyltransferase, domain 1"/>
    <property type="match status" value="1"/>
</dbReference>
<comment type="caution">
    <text evidence="4">The sequence shown here is derived from an EMBL/GenBank/DDBJ whole genome shotgun (WGS) entry which is preliminary data.</text>
</comment>
<evidence type="ECO:0000313" key="4">
    <source>
        <dbReference type="EMBL" id="GAW83254.1"/>
    </source>
</evidence>
<dbReference type="OMA" id="MHIYSYV"/>
<protein>
    <recommendedName>
        <fullName evidence="3">SET domain-containing protein</fullName>
    </recommendedName>
</protein>
<feature type="region of interest" description="Disordered" evidence="1">
    <location>
        <begin position="632"/>
        <end position="683"/>
    </location>
</feature>
<reference evidence="5" key="1">
    <citation type="submission" date="2017-04" db="EMBL/GenBank/DDBJ databases">
        <title>Plasmodium gonderi genome.</title>
        <authorList>
            <person name="Arisue N."/>
            <person name="Honma H."/>
            <person name="Kawai S."/>
            <person name="Tougan T."/>
            <person name="Tanabe K."/>
            <person name="Horii T."/>
        </authorList>
    </citation>
    <scope>NUCLEOTIDE SEQUENCE [LARGE SCALE GENOMIC DNA]</scope>
    <source>
        <strain evidence="5">ATCC 30045</strain>
    </source>
</reference>
<dbReference type="InterPro" id="IPR046341">
    <property type="entry name" value="SET_dom_sf"/>
</dbReference>
<keyword evidence="5" id="KW-1185">Reference proteome</keyword>
<dbReference type="RefSeq" id="XP_028545843.1">
    <property type="nucleotide sequence ID" value="XM_028690042.1"/>
</dbReference>
<dbReference type="OrthoDB" id="441812at2759"/>
<feature type="compositionally biased region" description="Basic and acidic residues" evidence="1">
    <location>
        <begin position="632"/>
        <end position="641"/>
    </location>
</feature>
<dbReference type="EMBL" id="BDQF01000015">
    <property type="protein sequence ID" value="GAW83254.1"/>
    <property type="molecule type" value="Genomic_DNA"/>
</dbReference>
<dbReference type="SUPFAM" id="SSF82199">
    <property type="entry name" value="SET domain"/>
    <property type="match status" value="1"/>
</dbReference>
<dbReference type="PANTHER" id="PTHR13271:SF137">
    <property type="entry name" value="SET DOMAIN-CONTAINING PROTEIN"/>
    <property type="match status" value="1"/>
</dbReference>
<organism evidence="4 5">
    <name type="scientific">Plasmodium gonderi</name>
    <dbReference type="NCBI Taxonomy" id="77519"/>
    <lineage>
        <taxon>Eukaryota</taxon>
        <taxon>Sar</taxon>
        <taxon>Alveolata</taxon>
        <taxon>Apicomplexa</taxon>
        <taxon>Aconoidasida</taxon>
        <taxon>Haemosporida</taxon>
        <taxon>Plasmodiidae</taxon>
        <taxon>Plasmodium</taxon>
        <taxon>Plasmodium (Plasmodium)</taxon>
    </lineage>
</organism>
<name>A0A1Y1JTM3_PLAGO</name>
<accession>A0A1Y1JTM3</accession>
<dbReference type="Proteomes" id="UP000195521">
    <property type="component" value="Unassembled WGS sequence"/>
</dbReference>
<dbReference type="InterPro" id="IPR001214">
    <property type="entry name" value="SET_dom"/>
</dbReference>
<dbReference type="GeneID" id="39749997"/>
<dbReference type="PROSITE" id="PS50280">
    <property type="entry name" value="SET"/>
    <property type="match status" value="1"/>
</dbReference>
<feature type="signal peptide" evidence="2">
    <location>
        <begin position="1"/>
        <end position="23"/>
    </location>
</feature>
<evidence type="ECO:0000259" key="3">
    <source>
        <dbReference type="PROSITE" id="PS50280"/>
    </source>
</evidence>
<dbReference type="PANTHER" id="PTHR13271">
    <property type="entry name" value="UNCHARACTERIZED PUTATIVE METHYLTRANSFERASE"/>
    <property type="match status" value="1"/>
</dbReference>